<dbReference type="InterPro" id="IPR036691">
    <property type="entry name" value="Endo/exonu/phosph_ase_sf"/>
</dbReference>
<dbReference type="SUPFAM" id="SSF56219">
    <property type="entry name" value="DNase I-like"/>
    <property type="match status" value="1"/>
</dbReference>
<dbReference type="AlphaFoldDB" id="A0A6C0DPK3"/>
<evidence type="ECO:0000313" key="1">
    <source>
        <dbReference type="EMBL" id="QHT18786.1"/>
    </source>
</evidence>
<organism evidence="1">
    <name type="scientific">viral metagenome</name>
    <dbReference type="NCBI Taxonomy" id="1070528"/>
    <lineage>
        <taxon>unclassified sequences</taxon>
        <taxon>metagenomes</taxon>
        <taxon>organismal metagenomes</taxon>
    </lineage>
</organism>
<sequence>MSLYFYIFLFFSTIGSLYADTECPNVIATNSTSKINQLRIVQYNVEWLFMDYCASSDCPGAGCTWKNKTSANAHIKTTSNIISNLSPTIINLCEVEGCDELNELVKNIETTVSPSVSLLTPYLRKGKDTSTGQNVALLTRITPSVSLYRTEERYNYPIEGSKCNYKGEPTSAGVSKHYITEIFTNNINIALIGAHFVAFPTDPSRCAEREAQAMVIQKVVFQYISKGFEVILLGDLNDYDGDVLDANNNIPTSHVLRILKGQYGDYSGKYSLYNVAEEIPQKERYSAWWDKNSDCKSTPTEFSMIDHMLVTSKMRGYIKTAYYFHGYVEKCDIYESDHYPLVVDFIV</sequence>
<name>A0A6C0DPK3_9ZZZZ</name>
<evidence type="ECO:0008006" key="2">
    <source>
        <dbReference type="Google" id="ProtNLM"/>
    </source>
</evidence>
<dbReference type="EMBL" id="MN739659">
    <property type="protein sequence ID" value="QHT18786.1"/>
    <property type="molecule type" value="Genomic_DNA"/>
</dbReference>
<proteinExistence type="predicted"/>
<protein>
    <recommendedName>
        <fullName evidence="2">Endonuclease/exonuclease/phosphatase domain-containing protein</fullName>
    </recommendedName>
</protein>
<dbReference type="PANTHER" id="PTHR42834:SF1">
    <property type="entry name" value="ENDONUCLEASE_EXONUCLEASE_PHOSPHATASE FAMILY PROTEIN (AFU_ORTHOLOGUE AFUA_3G09210)"/>
    <property type="match status" value="1"/>
</dbReference>
<dbReference type="PANTHER" id="PTHR42834">
    <property type="entry name" value="ENDONUCLEASE/EXONUCLEASE/PHOSPHATASE FAMILY PROTEIN (AFU_ORTHOLOGUE AFUA_3G09210)"/>
    <property type="match status" value="1"/>
</dbReference>
<accession>A0A6C0DPK3</accession>
<reference evidence="1" key="1">
    <citation type="journal article" date="2020" name="Nature">
        <title>Giant virus diversity and host interactions through global metagenomics.</title>
        <authorList>
            <person name="Schulz F."/>
            <person name="Roux S."/>
            <person name="Paez-Espino D."/>
            <person name="Jungbluth S."/>
            <person name="Walsh D.A."/>
            <person name="Denef V.J."/>
            <person name="McMahon K.D."/>
            <person name="Konstantinidis K.T."/>
            <person name="Eloe-Fadrosh E.A."/>
            <person name="Kyrpides N.C."/>
            <person name="Woyke T."/>
        </authorList>
    </citation>
    <scope>NUCLEOTIDE SEQUENCE</scope>
    <source>
        <strain evidence="1">GVMAG-M-3300023174-49</strain>
    </source>
</reference>
<dbReference type="Gene3D" id="3.60.10.10">
    <property type="entry name" value="Endonuclease/exonuclease/phosphatase"/>
    <property type="match status" value="1"/>
</dbReference>